<keyword evidence="4 7" id="KW-0812">Transmembrane</keyword>
<feature type="transmembrane region" description="Helical" evidence="7">
    <location>
        <begin position="234"/>
        <end position="253"/>
    </location>
</feature>
<dbReference type="CDD" id="cd06261">
    <property type="entry name" value="TM_PBP2"/>
    <property type="match status" value="1"/>
</dbReference>
<feature type="transmembrane region" description="Helical" evidence="7">
    <location>
        <begin position="94"/>
        <end position="121"/>
    </location>
</feature>
<sequence length="325" mass="35911">MTTPVLDVEVAPEAAPQQNAPRTRSRRVRGALLPYLLIAPLLAAVLIALGWPLLQQFLMSLQKFGLAQQFGAEPEWVGLANYGKILTDPNMWVVFFRSVLFCAVCASLSMVIGMLIALLLTKVSSWARIALQVTLLLVWATPALVTMVIWQWLFDARYGLVNWILARIGFPDMAGFPWTSTPMGVFTIAAITVIWGSLPLIVFMIYSALTQVPAEVLEAAELDGAGPLTRFRHVTMPLITPAVMIVGLLQIVWDLRVFTQIYVLQQAGVSIEETNLLGTYIYRIGIGQGEYGDASALATIVLILTLLLTWKYIAKMFAQQKEVSE</sequence>
<feature type="transmembrane region" description="Helical" evidence="7">
    <location>
        <begin position="294"/>
        <end position="313"/>
    </location>
</feature>
<evidence type="ECO:0000256" key="6">
    <source>
        <dbReference type="ARBA" id="ARBA00023136"/>
    </source>
</evidence>
<dbReference type="InterPro" id="IPR050809">
    <property type="entry name" value="UgpAE/MalFG_permease"/>
</dbReference>
<dbReference type="SUPFAM" id="SSF161098">
    <property type="entry name" value="MetI-like"/>
    <property type="match status" value="1"/>
</dbReference>
<gene>
    <name evidence="9" type="ORF">KZC51_03805</name>
</gene>
<dbReference type="Pfam" id="PF00528">
    <property type="entry name" value="BPD_transp_1"/>
    <property type="match status" value="1"/>
</dbReference>
<accession>A0ABT0FC11</accession>
<feature type="transmembrane region" description="Helical" evidence="7">
    <location>
        <begin position="183"/>
        <end position="206"/>
    </location>
</feature>
<name>A0ABT0FC11_9MICO</name>
<comment type="subcellular location">
    <subcellularLocation>
        <location evidence="1 7">Cell membrane</location>
        <topology evidence="1 7">Multi-pass membrane protein</topology>
    </subcellularLocation>
</comment>
<dbReference type="EMBL" id="JAHWXN010000001">
    <property type="protein sequence ID" value="MCK2035252.1"/>
    <property type="molecule type" value="Genomic_DNA"/>
</dbReference>
<comment type="similarity">
    <text evidence="7">Belongs to the binding-protein-dependent transport system permease family.</text>
</comment>
<evidence type="ECO:0000256" key="1">
    <source>
        <dbReference type="ARBA" id="ARBA00004651"/>
    </source>
</evidence>
<evidence type="ECO:0000256" key="5">
    <source>
        <dbReference type="ARBA" id="ARBA00022989"/>
    </source>
</evidence>
<comment type="caution">
    <text evidence="9">The sequence shown here is derived from an EMBL/GenBank/DDBJ whole genome shotgun (WGS) entry which is preliminary data.</text>
</comment>
<feature type="transmembrane region" description="Helical" evidence="7">
    <location>
        <begin position="133"/>
        <end position="153"/>
    </location>
</feature>
<evidence type="ECO:0000259" key="8">
    <source>
        <dbReference type="PROSITE" id="PS50928"/>
    </source>
</evidence>
<keyword evidence="2 7" id="KW-0813">Transport</keyword>
<keyword evidence="6 7" id="KW-0472">Membrane</keyword>
<evidence type="ECO:0000313" key="10">
    <source>
        <dbReference type="Proteomes" id="UP001300096"/>
    </source>
</evidence>
<evidence type="ECO:0000313" key="9">
    <source>
        <dbReference type="EMBL" id="MCK2035252.1"/>
    </source>
</evidence>
<evidence type="ECO:0000256" key="7">
    <source>
        <dbReference type="RuleBase" id="RU363032"/>
    </source>
</evidence>
<dbReference type="PANTHER" id="PTHR43227:SF8">
    <property type="entry name" value="DIACETYLCHITOBIOSE UPTAKE SYSTEM PERMEASE PROTEIN DASB"/>
    <property type="match status" value="1"/>
</dbReference>
<keyword evidence="3" id="KW-1003">Cell membrane</keyword>
<feature type="domain" description="ABC transmembrane type-1" evidence="8">
    <location>
        <begin position="95"/>
        <end position="312"/>
    </location>
</feature>
<proteinExistence type="inferred from homology"/>
<feature type="transmembrane region" description="Helical" evidence="7">
    <location>
        <begin position="32"/>
        <end position="54"/>
    </location>
</feature>
<keyword evidence="5 7" id="KW-1133">Transmembrane helix</keyword>
<evidence type="ECO:0000256" key="4">
    <source>
        <dbReference type="ARBA" id="ARBA00022692"/>
    </source>
</evidence>
<protein>
    <submittedName>
        <fullName evidence="9">Sugar ABC transporter permease</fullName>
    </submittedName>
</protein>
<dbReference type="PANTHER" id="PTHR43227">
    <property type="entry name" value="BLL4140 PROTEIN"/>
    <property type="match status" value="1"/>
</dbReference>
<evidence type="ECO:0000256" key="3">
    <source>
        <dbReference type="ARBA" id="ARBA00022475"/>
    </source>
</evidence>
<dbReference type="InterPro" id="IPR000515">
    <property type="entry name" value="MetI-like"/>
</dbReference>
<reference evidence="9 10" key="1">
    <citation type="submission" date="2021-06" db="EMBL/GenBank/DDBJ databases">
        <title>Genome-based taxonomic framework of Microbacterium strains isolated from marine environment, the description of four new species and reclassification of four preexisting species.</title>
        <authorList>
            <person name="Lee S.D."/>
            <person name="Kim S.-M."/>
            <person name="Byeon Y.-S."/>
            <person name="Yang H.L."/>
            <person name="Kim I.S."/>
        </authorList>
    </citation>
    <scope>NUCLEOTIDE SEQUENCE [LARGE SCALE GENOMIC DNA]</scope>
    <source>
        <strain evidence="9 10">SSW1-49</strain>
    </source>
</reference>
<evidence type="ECO:0000256" key="2">
    <source>
        <dbReference type="ARBA" id="ARBA00022448"/>
    </source>
</evidence>
<dbReference type="Proteomes" id="UP001300096">
    <property type="component" value="Unassembled WGS sequence"/>
</dbReference>
<dbReference type="Gene3D" id="1.10.3720.10">
    <property type="entry name" value="MetI-like"/>
    <property type="match status" value="1"/>
</dbReference>
<dbReference type="InterPro" id="IPR035906">
    <property type="entry name" value="MetI-like_sf"/>
</dbReference>
<dbReference type="PROSITE" id="PS50928">
    <property type="entry name" value="ABC_TM1"/>
    <property type="match status" value="1"/>
</dbReference>
<keyword evidence="10" id="KW-1185">Reference proteome</keyword>
<organism evidence="9 10">
    <name type="scientific">Microbacterium croceum</name>
    <dbReference type="NCBI Taxonomy" id="2851645"/>
    <lineage>
        <taxon>Bacteria</taxon>
        <taxon>Bacillati</taxon>
        <taxon>Actinomycetota</taxon>
        <taxon>Actinomycetes</taxon>
        <taxon>Micrococcales</taxon>
        <taxon>Microbacteriaceae</taxon>
        <taxon>Microbacterium</taxon>
    </lineage>
</organism>